<evidence type="ECO:0000313" key="10">
    <source>
        <dbReference type="EMBL" id="RDU73824.1"/>
    </source>
</evidence>
<dbReference type="NCBIfam" id="NF002169">
    <property type="entry name" value="PRK01002.1"/>
    <property type="match status" value="1"/>
</dbReference>
<gene>
    <name evidence="10" type="ORF">CQA66_01175</name>
</gene>
<feature type="binding site" evidence="7">
    <location>
        <position position="99"/>
    </location>
    <ligand>
        <name>Ni(2+)</name>
        <dbReference type="ChEBI" id="CHEBI:49786"/>
    </ligand>
</feature>
<evidence type="ECO:0000256" key="3">
    <source>
        <dbReference type="ARBA" id="ARBA00022723"/>
    </source>
</evidence>
<evidence type="ECO:0000259" key="9">
    <source>
        <dbReference type="Pfam" id="PF08753"/>
    </source>
</evidence>
<dbReference type="AlphaFoldDB" id="A0A3D8JAC7"/>
<protein>
    <recommendedName>
        <fullName evidence="7">Putative nickel-responsive regulator</fullName>
    </recommendedName>
</protein>
<dbReference type="NCBIfam" id="NF001884">
    <property type="entry name" value="PRK00630.1"/>
    <property type="match status" value="1"/>
</dbReference>
<name>A0A3D8JAC7_9HELI</name>
<dbReference type="InterPro" id="IPR050192">
    <property type="entry name" value="CopG/NikR_regulator"/>
</dbReference>
<feature type="binding site" evidence="7">
    <location>
        <position position="107"/>
    </location>
    <ligand>
        <name>Ni(2+)</name>
        <dbReference type="ChEBI" id="CHEBI:49786"/>
    </ligand>
</feature>
<sequence length="146" mass="16584">MPASKNTNTVIRFSVSLPANLLQELDSKITQNSYHSRSELIRDMIREKLVDSEWQQIESDSKDFLAVLVVIYDHHHNGLNQRLNEIQHNAKVRIICTTHIHVDSHNCLETLVLTGGKDDIESLSLEIAGLFGVKFSKLTRTTSFTI</sequence>
<dbReference type="SUPFAM" id="SSF47598">
    <property type="entry name" value="Ribbon-helix-helix"/>
    <property type="match status" value="1"/>
</dbReference>
<dbReference type="InterPro" id="IPR010985">
    <property type="entry name" value="Ribbon_hlx_hlx"/>
</dbReference>
<dbReference type="InterPro" id="IPR027271">
    <property type="entry name" value="Acetolactate_synth/TF_NikR_C"/>
</dbReference>
<dbReference type="CDD" id="cd22231">
    <property type="entry name" value="RHH_NikR_HicB-like"/>
    <property type="match status" value="1"/>
</dbReference>
<dbReference type="InterPro" id="IPR002145">
    <property type="entry name" value="CopG"/>
</dbReference>
<dbReference type="Gene3D" id="3.30.70.1150">
    <property type="entry name" value="ACT-like. Chain A, domain 2"/>
    <property type="match status" value="1"/>
</dbReference>
<evidence type="ECO:0000313" key="11">
    <source>
        <dbReference type="Proteomes" id="UP000256424"/>
    </source>
</evidence>
<feature type="domain" description="Ribbon-helix-helix protein CopG" evidence="8">
    <location>
        <begin position="12"/>
        <end position="49"/>
    </location>
</feature>
<comment type="cofactor">
    <cofactor evidence="7">
        <name>Ni(2+)</name>
        <dbReference type="ChEBI" id="CHEBI:49786"/>
    </cofactor>
    <text evidence="7">Binds 1 nickel ion per subunit.</text>
</comment>
<evidence type="ECO:0000256" key="7">
    <source>
        <dbReference type="HAMAP-Rule" id="MF_00476"/>
    </source>
</evidence>
<evidence type="ECO:0000256" key="2">
    <source>
        <dbReference type="ARBA" id="ARBA00022596"/>
    </source>
</evidence>
<dbReference type="Gene3D" id="1.10.1220.10">
    <property type="entry name" value="Met repressor-like"/>
    <property type="match status" value="1"/>
</dbReference>
<organism evidence="10 11">
    <name type="scientific">Helicobacter aurati</name>
    <dbReference type="NCBI Taxonomy" id="137778"/>
    <lineage>
        <taxon>Bacteria</taxon>
        <taxon>Pseudomonadati</taxon>
        <taxon>Campylobacterota</taxon>
        <taxon>Epsilonproteobacteria</taxon>
        <taxon>Campylobacterales</taxon>
        <taxon>Helicobacteraceae</taxon>
        <taxon>Helicobacter</taxon>
    </lineage>
</organism>
<feature type="domain" description="Transcription factor NikR nickel binding C-terminal" evidence="9">
    <location>
        <begin position="66"/>
        <end position="140"/>
    </location>
</feature>
<keyword evidence="11" id="KW-1185">Reference proteome</keyword>
<comment type="function">
    <text evidence="7">Transcriptional regulator.</text>
</comment>
<keyword evidence="4 7" id="KW-0805">Transcription regulation</keyword>
<dbReference type="RefSeq" id="WP_104762656.1">
    <property type="nucleotide sequence ID" value="NZ_FZPM01000005.1"/>
</dbReference>
<dbReference type="NCBIfam" id="NF002815">
    <property type="entry name" value="PRK02967.1"/>
    <property type="match status" value="1"/>
</dbReference>
<dbReference type="SUPFAM" id="SSF55021">
    <property type="entry name" value="ACT-like"/>
    <property type="match status" value="1"/>
</dbReference>
<dbReference type="InterPro" id="IPR014864">
    <property type="entry name" value="TF_NikR_Ni-bd_C"/>
</dbReference>
<dbReference type="GO" id="GO:0010045">
    <property type="term" value="P:response to nickel cation"/>
    <property type="evidence" value="ECO:0007669"/>
    <property type="project" value="InterPro"/>
</dbReference>
<dbReference type="GO" id="GO:0003677">
    <property type="term" value="F:DNA binding"/>
    <property type="evidence" value="ECO:0007669"/>
    <property type="project" value="UniProtKB-KW"/>
</dbReference>
<dbReference type="Pfam" id="PF08753">
    <property type="entry name" value="NikR_C"/>
    <property type="match status" value="1"/>
</dbReference>
<dbReference type="InterPro" id="IPR022988">
    <property type="entry name" value="Ni_resp_reg_NikR"/>
</dbReference>
<dbReference type="GO" id="GO:0016151">
    <property type="term" value="F:nickel cation binding"/>
    <property type="evidence" value="ECO:0007669"/>
    <property type="project" value="UniProtKB-UniRule"/>
</dbReference>
<evidence type="ECO:0000259" key="8">
    <source>
        <dbReference type="Pfam" id="PF01402"/>
    </source>
</evidence>
<evidence type="ECO:0000256" key="1">
    <source>
        <dbReference type="ARBA" id="ARBA00008478"/>
    </source>
</evidence>
<dbReference type="InterPro" id="IPR045865">
    <property type="entry name" value="ACT-like_dom_sf"/>
</dbReference>
<keyword evidence="5 7" id="KW-0238">DNA-binding</keyword>
<dbReference type="InterPro" id="IPR013321">
    <property type="entry name" value="Arc_rbn_hlx_hlx"/>
</dbReference>
<proteinExistence type="inferred from homology"/>
<dbReference type="EMBL" id="NXLW01000001">
    <property type="protein sequence ID" value="RDU73824.1"/>
    <property type="molecule type" value="Genomic_DNA"/>
</dbReference>
<dbReference type="PANTHER" id="PTHR34719">
    <property type="entry name" value="NICKEL-RESPONSIVE REGULATOR"/>
    <property type="match status" value="1"/>
</dbReference>
<dbReference type="HAMAP" id="MF_00476">
    <property type="entry name" value="NikR"/>
    <property type="match status" value="1"/>
</dbReference>
<feature type="binding site" evidence="7">
    <location>
        <position position="101"/>
    </location>
    <ligand>
        <name>Ni(2+)</name>
        <dbReference type="ChEBI" id="CHEBI:49786"/>
    </ligand>
</feature>
<dbReference type="PANTHER" id="PTHR34719:SF2">
    <property type="entry name" value="NICKEL-RESPONSIVE REGULATOR"/>
    <property type="match status" value="1"/>
</dbReference>
<dbReference type="NCBIfam" id="NF003381">
    <property type="entry name" value="PRK04460.1"/>
    <property type="match status" value="1"/>
</dbReference>
<dbReference type="GO" id="GO:0003700">
    <property type="term" value="F:DNA-binding transcription factor activity"/>
    <property type="evidence" value="ECO:0007669"/>
    <property type="project" value="UniProtKB-UniRule"/>
</dbReference>
<dbReference type="OrthoDB" id="9806294at2"/>
<keyword evidence="2 7" id="KW-0533">Nickel</keyword>
<dbReference type="Proteomes" id="UP000256424">
    <property type="component" value="Unassembled WGS sequence"/>
</dbReference>
<dbReference type="Pfam" id="PF01402">
    <property type="entry name" value="RHH_1"/>
    <property type="match status" value="1"/>
</dbReference>
<feature type="binding site" evidence="7">
    <location>
        <position position="88"/>
    </location>
    <ligand>
        <name>Ni(2+)</name>
        <dbReference type="ChEBI" id="CHEBI:49786"/>
    </ligand>
</feature>
<keyword evidence="6 7" id="KW-0804">Transcription</keyword>
<evidence type="ECO:0000256" key="5">
    <source>
        <dbReference type="ARBA" id="ARBA00023125"/>
    </source>
</evidence>
<comment type="similarity">
    <text evidence="1 7">Belongs to the transcriptional regulatory CopG/NikR family.</text>
</comment>
<reference evidence="10 11" key="1">
    <citation type="submission" date="2018-04" db="EMBL/GenBank/DDBJ databases">
        <title>Novel Campyloabacter and Helicobacter Species and Strains.</title>
        <authorList>
            <person name="Mannion A.J."/>
            <person name="Shen Z."/>
            <person name="Fox J.G."/>
        </authorList>
    </citation>
    <scope>NUCLEOTIDE SEQUENCE [LARGE SCALE GENOMIC DNA]</scope>
    <source>
        <strain evidence="10 11">MIT 97-5075</strain>
    </source>
</reference>
<evidence type="ECO:0000256" key="4">
    <source>
        <dbReference type="ARBA" id="ARBA00023015"/>
    </source>
</evidence>
<accession>A0A3D8JAC7</accession>
<evidence type="ECO:0000256" key="6">
    <source>
        <dbReference type="ARBA" id="ARBA00023163"/>
    </source>
</evidence>
<comment type="caution">
    <text evidence="10">The sequence shown here is derived from an EMBL/GenBank/DDBJ whole genome shotgun (WGS) entry which is preliminary data.</text>
</comment>
<keyword evidence="3 7" id="KW-0479">Metal-binding</keyword>